<feature type="domain" description="NADP-dependent oxidoreductase" evidence="1">
    <location>
        <begin position="8"/>
        <end position="292"/>
    </location>
</feature>
<dbReference type="InterPro" id="IPR020471">
    <property type="entry name" value="AKR"/>
</dbReference>
<sequence>MSKITLSKLGLGAGPLGGNYDSFDSDTPVETLKTAFEKGINWLDTSPYYGNSETVVGQALEKISLEHPRESFYISTKIGRYGYFKKDFDYSAIRTRMSVMSSLEKLKTSYLDFVYCHDVEFVDLDQVTDCALPELFKMKQEGIIKNVGISGYPLDVLLKIAEIQHKKGQPLDQVLSYCHANLHNQQAIPIIPILRSYGVKYVFMASPLSMGLLRSQDPPKWHPANSELKSAVTNCIEYMSANNCDPVEVAMTYAFDISFSSQEDNNNADGYVVGMLGKDQVLSSVSALTNTLKLSNGDDNNQCNPKMAACLEQIKKIMAPFQDYTWESPPADA</sequence>
<dbReference type="Gene3D" id="3.20.20.100">
    <property type="entry name" value="NADP-dependent oxidoreductase domain"/>
    <property type="match status" value="1"/>
</dbReference>
<organism evidence="2 3">
    <name type="scientific">Smittium culicis</name>
    <dbReference type="NCBI Taxonomy" id="133412"/>
    <lineage>
        <taxon>Eukaryota</taxon>
        <taxon>Fungi</taxon>
        <taxon>Fungi incertae sedis</taxon>
        <taxon>Zoopagomycota</taxon>
        <taxon>Kickxellomycotina</taxon>
        <taxon>Harpellomycetes</taxon>
        <taxon>Harpellales</taxon>
        <taxon>Legeriomycetaceae</taxon>
        <taxon>Smittium</taxon>
    </lineage>
</organism>
<protein>
    <submittedName>
        <fullName evidence="2">L-galactose dehydrogenase</fullName>
    </submittedName>
</protein>
<dbReference type="GO" id="GO:0005829">
    <property type="term" value="C:cytosol"/>
    <property type="evidence" value="ECO:0007669"/>
    <property type="project" value="TreeGrafter"/>
</dbReference>
<dbReference type="PANTHER" id="PTHR42686">
    <property type="entry name" value="GH17980P-RELATED"/>
    <property type="match status" value="1"/>
</dbReference>
<evidence type="ECO:0000313" key="3">
    <source>
        <dbReference type="Proteomes" id="UP000187429"/>
    </source>
</evidence>
<dbReference type="InterPro" id="IPR036812">
    <property type="entry name" value="NAD(P)_OxRdtase_dom_sf"/>
</dbReference>
<evidence type="ECO:0000259" key="1">
    <source>
        <dbReference type="Pfam" id="PF00248"/>
    </source>
</evidence>
<dbReference type="EMBL" id="LSSM01000188">
    <property type="protein sequence ID" value="OMJ29765.1"/>
    <property type="molecule type" value="Genomic_DNA"/>
</dbReference>
<comment type="caution">
    <text evidence="2">The sequence shown here is derived from an EMBL/GenBank/DDBJ whole genome shotgun (WGS) entry which is preliminary data.</text>
</comment>
<dbReference type="AlphaFoldDB" id="A0A1R1YSD6"/>
<dbReference type="GO" id="GO:0070485">
    <property type="term" value="P:dehydro-D-arabinono-1,4-lactone biosynthetic process"/>
    <property type="evidence" value="ECO:0007669"/>
    <property type="project" value="TreeGrafter"/>
</dbReference>
<dbReference type="PANTHER" id="PTHR42686:SF1">
    <property type="entry name" value="GH17980P-RELATED"/>
    <property type="match status" value="1"/>
</dbReference>
<reference evidence="3" key="1">
    <citation type="submission" date="2017-01" db="EMBL/GenBank/DDBJ databases">
        <authorList>
            <person name="Wang Y."/>
            <person name="White M."/>
            <person name="Kvist S."/>
            <person name="Moncalvo J.-M."/>
        </authorList>
    </citation>
    <scope>NUCLEOTIDE SEQUENCE [LARGE SCALE GENOMIC DNA]</scope>
    <source>
        <strain evidence="3">ID-206-W2</strain>
    </source>
</reference>
<proteinExistence type="predicted"/>
<keyword evidence="3" id="KW-1185">Reference proteome</keyword>
<name>A0A1R1YSD6_9FUNG</name>
<dbReference type="OrthoDB" id="5286008at2759"/>
<gene>
    <name evidence="2" type="ORF">AYI69_g716</name>
</gene>
<evidence type="ECO:0000313" key="2">
    <source>
        <dbReference type="EMBL" id="OMJ29765.1"/>
    </source>
</evidence>
<dbReference type="Proteomes" id="UP000187429">
    <property type="component" value="Unassembled WGS sequence"/>
</dbReference>
<dbReference type="GO" id="GO:0045290">
    <property type="term" value="F:D-arabinose 1-dehydrogenase [NAD(P)+] activity"/>
    <property type="evidence" value="ECO:0007669"/>
    <property type="project" value="TreeGrafter"/>
</dbReference>
<accession>A0A1R1YSD6</accession>
<dbReference type="Pfam" id="PF00248">
    <property type="entry name" value="Aldo_ket_red"/>
    <property type="match status" value="1"/>
</dbReference>
<dbReference type="InterPro" id="IPR023210">
    <property type="entry name" value="NADP_OxRdtase_dom"/>
</dbReference>
<dbReference type="PRINTS" id="PR00069">
    <property type="entry name" value="ALDKETRDTASE"/>
</dbReference>
<dbReference type="SUPFAM" id="SSF51430">
    <property type="entry name" value="NAD(P)-linked oxidoreductase"/>
    <property type="match status" value="1"/>
</dbReference>